<reference evidence="3" key="1">
    <citation type="submission" date="2016-10" db="EMBL/GenBank/DDBJ databases">
        <authorList>
            <person name="Varghese N."/>
            <person name="Submissions S."/>
        </authorList>
    </citation>
    <scope>NUCLEOTIDE SEQUENCE [LARGE SCALE GENOMIC DNA]</scope>
    <source>
        <strain evidence="3">CGMCC 1.10783</strain>
    </source>
</reference>
<proteinExistence type="predicted"/>
<dbReference type="STRING" id="1045773.SAMN05216555_11116"/>
<dbReference type="Pfam" id="PF13349">
    <property type="entry name" value="DUF4097"/>
    <property type="match status" value="1"/>
</dbReference>
<evidence type="ECO:0000259" key="1">
    <source>
        <dbReference type="Pfam" id="PF13349"/>
    </source>
</evidence>
<dbReference type="OrthoDB" id="3232569at2"/>
<dbReference type="Proteomes" id="UP000182130">
    <property type="component" value="Unassembled WGS sequence"/>
</dbReference>
<gene>
    <name evidence="2" type="ORF">SAMN05216555_11116</name>
</gene>
<sequence length="285" mass="29069">MSEQNWTVTGPQTIDVDGVRSLRLGIVKGRFDIVTHDEATARIEVSEIAGDPLSITIVDGRLEIRHQLHGAQGWFRNLMDTVSNTSNNTAVIGIAVPAGITVEAGTVSGDGMVSGTSATTRLNTVSGSVLSDGTSGELHVNTVSGEVIARDHHGVMTAKSVSGEVTASGDFSNVRASTVSGDLSFDLHGHTRDLAAHSVSGDVTVRLPRDIGADVAAKSASGAVVIDGQLHNHPGNNVQTTVGPTERITLVRCNSVSGKTYVIHGSAAATGSPAAGGQVPGGGGL</sequence>
<accession>A0A1G8U088</accession>
<dbReference type="EMBL" id="FNEI01000011">
    <property type="protein sequence ID" value="SDJ46420.1"/>
    <property type="molecule type" value="Genomic_DNA"/>
</dbReference>
<name>A0A1G8U088_9MICC</name>
<feature type="domain" description="DUF4097" evidence="1">
    <location>
        <begin position="33"/>
        <end position="228"/>
    </location>
</feature>
<dbReference type="RefSeq" id="WP_074589823.1">
    <property type="nucleotide sequence ID" value="NZ_FNEI01000011.1"/>
</dbReference>
<protein>
    <submittedName>
        <fullName evidence="2">Putative adhesin</fullName>
    </submittedName>
</protein>
<evidence type="ECO:0000313" key="3">
    <source>
        <dbReference type="Proteomes" id="UP000182130"/>
    </source>
</evidence>
<organism evidence="2 3">
    <name type="scientific">Arthrobacter cupressi</name>
    <dbReference type="NCBI Taxonomy" id="1045773"/>
    <lineage>
        <taxon>Bacteria</taxon>
        <taxon>Bacillati</taxon>
        <taxon>Actinomycetota</taxon>
        <taxon>Actinomycetes</taxon>
        <taxon>Micrococcales</taxon>
        <taxon>Micrococcaceae</taxon>
        <taxon>Arthrobacter</taxon>
    </lineage>
</organism>
<keyword evidence="3" id="KW-1185">Reference proteome</keyword>
<dbReference type="AlphaFoldDB" id="A0A1G8U088"/>
<dbReference type="InterPro" id="IPR025164">
    <property type="entry name" value="Toastrack_DUF4097"/>
</dbReference>
<evidence type="ECO:0000313" key="2">
    <source>
        <dbReference type="EMBL" id="SDJ46420.1"/>
    </source>
</evidence>